<keyword evidence="1" id="KW-0732">Signal</keyword>
<gene>
    <name evidence="4" type="primary">LOC108042306</name>
    <name evidence="2" type="synonym">108042306</name>
</gene>
<evidence type="ECO:0000313" key="3">
    <source>
        <dbReference type="Proteomes" id="UP001652680"/>
    </source>
</evidence>
<dbReference type="CTD" id="8673971"/>
<sequence length="157" mass="18817">MKIIALFLLANIGNILGKTLEHENANATKKLEYIVEKYKYLSTGNAEFAQWIKKLYKVNMGNSMMEKMKLYAEFLLYDDRRQYLEKKIKNRIDTINELIKDTKKDKKCIKYYQRQKKSLQMAYKFANKTKINNIFHNSKTCEEKTESNEDNDLYSYY</sequence>
<feature type="signal peptide" evidence="1">
    <location>
        <begin position="1"/>
        <end position="17"/>
    </location>
</feature>
<name>A0A6P4EHI9_DRORH</name>
<reference evidence="3" key="1">
    <citation type="journal article" date="2021" name="Elife">
        <title>Highly contiguous assemblies of 101 drosophilid genomes.</title>
        <authorList>
            <person name="Kim B.Y."/>
            <person name="Wang J.R."/>
            <person name="Miller D.E."/>
            <person name="Barmina O."/>
            <person name="Delaney E."/>
            <person name="Thompson A."/>
            <person name="Comeault A.A."/>
            <person name="Peede D."/>
            <person name="D'Agostino E.R."/>
            <person name="Pelaez J."/>
            <person name="Aguilar J.M."/>
            <person name="Haji D."/>
            <person name="Matsunaga T."/>
            <person name="Armstrong E.E."/>
            <person name="Zych M."/>
            <person name="Ogawa Y."/>
            <person name="Stamenkovic-Radak M."/>
            <person name="Jelic M."/>
            <person name="Veselinovic M.S."/>
            <person name="Tanaskovic M."/>
            <person name="Eric P."/>
            <person name="Gao J.J."/>
            <person name="Katoh T.K."/>
            <person name="Toda M.J."/>
            <person name="Watabe H."/>
            <person name="Watada M."/>
            <person name="Davis J.S."/>
            <person name="Moyle L.C."/>
            <person name="Manoli G."/>
            <person name="Bertolini E."/>
            <person name="Kostal V."/>
            <person name="Hawley R.S."/>
            <person name="Takahashi A."/>
            <person name="Jones C.D."/>
            <person name="Price D.K."/>
            <person name="Whiteman N."/>
            <person name="Kopp A."/>
            <person name="Matute D.R."/>
            <person name="Petrov D.A."/>
        </authorList>
    </citation>
    <scope>NUCLEOTIDE SEQUENCE [LARGE SCALE GENOMIC DNA]</scope>
</reference>
<reference evidence="4" key="2">
    <citation type="submission" date="2025-04" db="UniProtKB">
        <authorList>
            <consortium name="RefSeq"/>
        </authorList>
    </citation>
    <scope>IDENTIFICATION</scope>
</reference>
<evidence type="ECO:0000313" key="2">
    <source>
        <dbReference type="EnsemblMetazoa" id="XP_016976009.1"/>
    </source>
</evidence>
<dbReference type="GeneID" id="108042306"/>
<feature type="chain" id="PRO_5027634425" evidence="1">
    <location>
        <begin position="18"/>
        <end position="157"/>
    </location>
</feature>
<dbReference type="Proteomes" id="UP001652680">
    <property type="component" value="Unassembled WGS sequence"/>
</dbReference>
<dbReference type="EnsemblMetazoa" id="XM_017120520.1">
    <property type="protein sequence ID" value="XP_016976009.1"/>
    <property type="gene ID" value="LOC108042306"/>
</dbReference>
<dbReference type="RefSeq" id="XP_016976009.1">
    <property type="nucleotide sequence ID" value="XM_017120520.1"/>
</dbReference>
<proteinExistence type="predicted"/>
<evidence type="ECO:0000256" key="1">
    <source>
        <dbReference type="SAM" id="SignalP"/>
    </source>
</evidence>
<dbReference type="OrthoDB" id="7862735at2759"/>
<reference evidence="2" key="3">
    <citation type="submission" date="2025-05" db="UniProtKB">
        <authorList>
            <consortium name="EnsemblMetazoa"/>
        </authorList>
    </citation>
    <scope>IDENTIFICATION</scope>
</reference>
<protein>
    <submittedName>
        <fullName evidence="4">Uncharacterized protein LOC108042306</fullName>
    </submittedName>
</protein>
<dbReference type="AlphaFoldDB" id="A0A6P4EHI9"/>
<accession>A0A6P4EHI9</accession>
<evidence type="ECO:0000313" key="4">
    <source>
        <dbReference type="RefSeq" id="XP_016976009.1"/>
    </source>
</evidence>
<organism evidence="4">
    <name type="scientific">Drosophila rhopaloa</name>
    <name type="common">Fruit fly</name>
    <dbReference type="NCBI Taxonomy" id="1041015"/>
    <lineage>
        <taxon>Eukaryota</taxon>
        <taxon>Metazoa</taxon>
        <taxon>Ecdysozoa</taxon>
        <taxon>Arthropoda</taxon>
        <taxon>Hexapoda</taxon>
        <taxon>Insecta</taxon>
        <taxon>Pterygota</taxon>
        <taxon>Neoptera</taxon>
        <taxon>Endopterygota</taxon>
        <taxon>Diptera</taxon>
        <taxon>Brachycera</taxon>
        <taxon>Muscomorpha</taxon>
        <taxon>Ephydroidea</taxon>
        <taxon>Drosophilidae</taxon>
        <taxon>Drosophila</taxon>
        <taxon>Sophophora</taxon>
    </lineage>
</organism>
<keyword evidence="3" id="KW-1185">Reference proteome</keyword>